<dbReference type="GO" id="GO:0003677">
    <property type="term" value="F:DNA binding"/>
    <property type="evidence" value="ECO:0007669"/>
    <property type="project" value="UniProtKB-KW"/>
</dbReference>
<dbReference type="Proteomes" id="UP001158066">
    <property type="component" value="Unassembled WGS sequence"/>
</dbReference>
<dbReference type="AlphaFoldDB" id="A0AA45WXK1"/>
<evidence type="ECO:0000256" key="2">
    <source>
        <dbReference type="ARBA" id="ARBA00023125"/>
    </source>
</evidence>
<organism evidence="7 8">
    <name type="scientific">Anoxynatronum buryatiense</name>
    <dbReference type="NCBI Taxonomy" id="489973"/>
    <lineage>
        <taxon>Bacteria</taxon>
        <taxon>Bacillati</taxon>
        <taxon>Bacillota</taxon>
        <taxon>Clostridia</taxon>
        <taxon>Eubacteriales</taxon>
        <taxon>Clostridiaceae</taxon>
        <taxon>Anoxynatronum</taxon>
    </lineage>
</organism>
<protein>
    <submittedName>
        <fullName evidence="7">Transcriptional regulator, MerR family</fullName>
    </submittedName>
</protein>
<dbReference type="InterPro" id="IPR009061">
    <property type="entry name" value="DNA-bd_dom_put_sf"/>
</dbReference>
<dbReference type="Gene3D" id="1.10.490.50">
    <property type="entry name" value="Antibiotic binding domain of TipA-like multidrug resistance regulators"/>
    <property type="match status" value="1"/>
</dbReference>
<dbReference type="Pfam" id="PF13411">
    <property type="entry name" value="MerR_1"/>
    <property type="match status" value="1"/>
</dbReference>
<dbReference type="InterPro" id="IPR012925">
    <property type="entry name" value="TipAS_dom"/>
</dbReference>
<evidence type="ECO:0000256" key="4">
    <source>
        <dbReference type="ARBA" id="ARBA00023163"/>
    </source>
</evidence>
<dbReference type="RefSeq" id="WP_283410037.1">
    <property type="nucleotide sequence ID" value="NZ_FXUF01000011.1"/>
</dbReference>
<dbReference type="InterPro" id="IPR047057">
    <property type="entry name" value="MerR_fam"/>
</dbReference>
<dbReference type="Pfam" id="PF07739">
    <property type="entry name" value="TipAS"/>
    <property type="match status" value="1"/>
</dbReference>
<dbReference type="CDD" id="cd01106">
    <property type="entry name" value="HTH_TipAL-Mta"/>
    <property type="match status" value="1"/>
</dbReference>
<dbReference type="Gene3D" id="1.10.1660.10">
    <property type="match status" value="1"/>
</dbReference>
<keyword evidence="4" id="KW-0804">Transcription</keyword>
<evidence type="ECO:0000256" key="1">
    <source>
        <dbReference type="ARBA" id="ARBA00023015"/>
    </source>
</evidence>
<keyword evidence="3" id="KW-0010">Activator</keyword>
<dbReference type="PRINTS" id="PR00040">
    <property type="entry name" value="HTHMERR"/>
</dbReference>
<dbReference type="SUPFAM" id="SSF89082">
    <property type="entry name" value="Antibiotic binding domain of TipA-like multidrug resistance regulators"/>
    <property type="match status" value="1"/>
</dbReference>
<keyword evidence="2" id="KW-0238">DNA-binding</keyword>
<dbReference type="GO" id="GO:0003700">
    <property type="term" value="F:DNA-binding transcription factor activity"/>
    <property type="evidence" value="ECO:0007669"/>
    <property type="project" value="InterPro"/>
</dbReference>
<dbReference type="SUPFAM" id="SSF46955">
    <property type="entry name" value="Putative DNA-binding domain"/>
    <property type="match status" value="1"/>
</dbReference>
<dbReference type="InterPro" id="IPR000551">
    <property type="entry name" value="MerR-type_HTH_dom"/>
</dbReference>
<keyword evidence="1" id="KW-0805">Transcription regulation</keyword>
<gene>
    <name evidence="7" type="ORF">SAMN06296020_111123</name>
</gene>
<evidence type="ECO:0000259" key="6">
    <source>
        <dbReference type="PROSITE" id="PS50937"/>
    </source>
</evidence>
<sequence length="251" mass="28557">MEYSINQLAKLAGVSTRTLRYYDEVQLLSPKRTSSNGYRVYGQQEVDLLQQILFYRELGMPLDEIKNIISSKDYDAVTSLQSHLAALKEKKQQMERLIANVEKTIAASKGEITMSDKEKFEGFKQQMIEDNEKQYGAEIRETYGDAVVDASNAKMMGLTAEAYEATQALSQQINQSLKAAFEQGDPSSEAAQTVCALHQQWLGHFWNHYSKEAHLSLAQTYVDDPRFKKYYDDIAEGCAVFLRDALQIYCQ</sequence>
<accession>A0AA45WXK1</accession>
<keyword evidence="8" id="KW-1185">Reference proteome</keyword>
<comment type="caution">
    <text evidence="7">The sequence shown here is derived from an EMBL/GenBank/DDBJ whole genome shotgun (WGS) entry which is preliminary data.</text>
</comment>
<evidence type="ECO:0000256" key="5">
    <source>
        <dbReference type="SAM" id="Coils"/>
    </source>
</evidence>
<evidence type="ECO:0000313" key="8">
    <source>
        <dbReference type="Proteomes" id="UP001158066"/>
    </source>
</evidence>
<feature type="domain" description="HTH merR-type" evidence="6">
    <location>
        <begin position="1"/>
        <end position="71"/>
    </location>
</feature>
<evidence type="ECO:0000256" key="3">
    <source>
        <dbReference type="ARBA" id="ARBA00023159"/>
    </source>
</evidence>
<dbReference type="PANTHER" id="PTHR30204:SF90">
    <property type="entry name" value="HTH-TYPE TRANSCRIPTIONAL ACTIVATOR MTA"/>
    <property type="match status" value="1"/>
</dbReference>
<dbReference type="InterPro" id="IPR036244">
    <property type="entry name" value="TipA-like_antibiotic-bd"/>
</dbReference>
<name>A0AA45WXK1_9CLOT</name>
<dbReference type="PROSITE" id="PS50937">
    <property type="entry name" value="HTH_MERR_2"/>
    <property type="match status" value="1"/>
</dbReference>
<dbReference type="EMBL" id="FXUF01000011">
    <property type="protein sequence ID" value="SMP64277.1"/>
    <property type="molecule type" value="Genomic_DNA"/>
</dbReference>
<proteinExistence type="predicted"/>
<reference evidence="7" key="1">
    <citation type="submission" date="2017-05" db="EMBL/GenBank/DDBJ databases">
        <authorList>
            <person name="Varghese N."/>
            <person name="Submissions S."/>
        </authorList>
    </citation>
    <scope>NUCLEOTIDE SEQUENCE</scope>
    <source>
        <strain evidence="7">Su22</strain>
    </source>
</reference>
<dbReference type="SMART" id="SM00422">
    <property type="entry name" value="HTH_MERR"/>
    <property type="match status" value="1"/>
</dbReference>
<dbReference type="PANTHER" id="PTHR30204">
    <property type="entry name" value="REDOX-CYCLING DRUG-SENSING TRANSCRIPTIONAL ACTIVATOR SOXR"/>
    <property type="match status" value="1"/>
</dbReference>
<feature type="coiled-coil region" evidence="5">
    <location>
        <begin position="77"/>
        <end position="111"/>
    </location>
</feature>
<evidence type="ECO:0000313" key="7">
    <source>
        <dbReference type="EMBL" id="SMP64277.1"/>
    </source>
</evidence>
<keyword evidence="5" id="KW-0175">Coiled coil</keyword>